<name>A9WPQ6_RENSM</name>
<dbReference type="Gene3D" id="3.50.50.60">
    <property type="entry name" value="FAD/NAD(P)-binding domain"/>
    <property type="match status" value="1"/>
</dbReference>
<gene>
    <name evidence="1" type="ordered locus">RSal33209_1277</name>
</gene>
<dbReference type="STRING" id="288705.RSal33209_1277"/>
<dbReference type="eggNOG" id="COG2072">
    <property type="taxonomic scope" value="Bacteria"/>
</dbReference>
<protein>
    <submittedName>
        <fullName evidence="1">Flavoprotein involved in K+ transport</fullName>
    </submittedName>
</protein>
<dbReference type="SUPFAM" id="SSF51905">
    <property type="entry name" value="FAD/NAD(P)-binding domain"/>
    <property type="match status" value="1"/>
</dbReference>
<evidence type="ECO:0000313" key="1">
    <source>
        <dbReference type="EMBL" id="ABY23014.1"/>
    </source>
</evidence>
<keyword evidence="2" id="KW-1185">Reference proteome</keyword>
<reference evidence="2" key="1">
    <citation type="journal article" date="2008" name="J. Bacteriol.">
        <title>Genome sequence of the fish pathogen Renibacterium salmoninarum suggests reductive evolution away from an environmental Arthrobacter ancestor.</title>
        <authorList>
            <person name="Wiens G.D."/>
            <person name="Rockey D.D."/>
            <person name="Wu Z."/>
            <person name="Chang J."/>
            <person name="Levy R."/>
            <person name="Crane S."/>
            <person name="Chen D.S."/>
            <person name="Capri G.R."/>
            <person name="Burnett J.R."/>
            <person name="Sudheesh P.S."/>
            <person name="Schipma M.J."/>
            <person name="Burd H."/>
            <person name="Bhattacharyya A."/>
            <person name="Rhodes L.D."/>
            <person name="Kaul R."/>
            <person name="Strom M.S."/>
        </authorList>
    </citation>
    <scope>NUCLEOTIDE SEQUENCE [LARGE SCALE GENOMIC DNA]</scope>
    <source>
        <strain evidence="2">ATCC 33209 / DSM 20767 / JCM 11484 / NBRC 15589 / NCIMB 2235</strain>
    </source>
</reference>
<dbReference type="KEGG" id="rsa:RSal33209_1277"/>
<evidence type="ECO:0000313" key="2">
    <source>
        <dbReference type="Proteomes" id="UP000002007"/>
    </source>
</evidence>
<dbReference type="Proteomes" id="UP000002007">
    <property type="component" value="Chromosome"/>
</dbReference>
<organism evidence="1 2">
    <name type="scientific">Renibacterium salmoninarum (strain ATCC 33209 / DSM 20767 / JCM 11484 / NBRC 15589 / NCIMB 2235)</name>
    <dbReference type="NCBI Taxonomy" id="288705"/>
    <lineage>
        <taxon>Bacteria</taxon>
        <taxon>Bacillati</taxon>
        <taxon>Actinomycetota</taxon>
        <taxon>Actinomycetes</taxon>
        <taxon>Micrococcales</taxon>
        <taxon>Micrococcaceae</taxon>
        <taxon>Renibacterium</taxon>
    </lineage>
</organism>
<dbReference type="HOGENOM" id="CLU_006909_1_1_11"/>
<dbReference type="AlphaFoldDB" id="A9WPQ6"/>
<sequence length="315" mass="33694">MNVESVTAEAGGFVLQTSQGCLEARNVVLATGGAFQVPFTPELAADLPESLHQIHSMAYRNAAQLPAGGVLVVGSGQSGTQIAEDLMLEGRQVHLALGKAPRYSRFYRGKDMLDWLDELGRDGRISGISLGRDKLTSPYVTGRDGGRDIDLYDFADRGMQLYGRIAKISAAAVYFEPTVNFSLENADAFNRGFKGMVDAYVADRNIDAPREAPSVARAPLAEPELLDFAAAGVTSVIWATGLKQDCSWVDSAALDEAGQIRHLDGATEIPGLYYFRTSGLLGSGANWFDPTPIDAGRIAEQIAANSTLTARQDCG</sequence>
<proteinExistence type="predicted"/>
<dbReference type="InterPro" id="IPR036188">
    <property type="entry name" value="FAD/NAD-bd_sf"/>
</dbReference>
<dbReference type="EMBL" id="CP000910">
    <property type="protein sequence ID" value="ABY23014.1"/>
    <property type="molecule type" value="Genomic_DNA"/>
</dbReference>
<accession>A9WPQ6</accession>
<dbReference type="Pfam" id="PF13738">
    <property type="entry name" value="Pyr_redox_3"/>
    <property type="match status" value="1"/>
</dbReference>